<dbReference type="GO" id="GO:0016705">
    <property type="term" value="F:oxidoreductase activity, acting on paired donors, with incorporation or reduction of molecular oxygen"/>
    <property type="evidence" value="ECO:0007669"/>
    <property type="project" value="InterPro"/>
</dbReference>
<proteinExistence type="inferred from homology"/>
<organism evidence="2 3">
    <name type="scientific">Acrocarpospora macrocephala</name>
    <dbReference type="NCBI Taxonomy" id="150177"/>
    <lineage>
        <taxon>Bacteria</taxon>
        <taxon>Bacillati</taxon>
        <taxon>Actinomycetota</taxon>
        <taxon>Actinomycetes</taxon>
        <taxon>Streptosporangiales</taxon>
        <taxon>Streptosporangiaceae</taxon>
        <taxon>Acrocarpospora</taxon>
    </lineage>
</organism>
<dbReference type="AlphaFoldDB" id="A0A5M3WKJ6"/>
<gene>
    <name evidence="2" type="ORF">Amac_033330</name>
</gene>
<evidence type="ECO:0000313" key="3">
    <source>
        <dbReference type="Proteomes" id="UP000331127"/>
    </source>
</evidence>
<dbReference type="InterPro" id="IPR036396">
    <property type="entry name" value="Cyt_P450_sf"/>
</dbReference>
<evidence type="ECO:0000313" key="2">
    <source>
        <dbReference type="EMBL" id="GES09737.1"/>
    </source>
</evidence>
<evidence type="ECO:0000256" key="1">
    <source>
        <dbReference type="ARBA" id="ARBA00010617"/>
    </source>
</evidence>
<name>A0A5M3WKJ6_9ACTN</name>
<dbReference type="EMBL" id="BLAE01000017">
    <property type="protein sequence ID" value="GES09737.1"/>
    <property type="molecule type" value="Genomic_DNA"/>
</dbReference>
<dbReference type="Gene3D" id="1.10.630.10">
    <property type="entry name" value="Cytochrome P450"/>
    <property type="match status" value="1"/>
</dbReference>
<dbReference type="PANTHER" id="PTHR46696">
    <property type="entry name" value="P450, PUTATIVE (EUROFUNG)-RELATED"/>
    <property type="match status" value="1"/>
</dbReference>
<reference evidence="2 3" key="1">
    <citation type="submission" date="2019-10" db="EMBL/GenBank/DDBJ databases">
        <title>Whole genome shotgun sequence of Acrocarpospora macrocephala NBRC 16266.</title>
        <authorList>
            <person name="Ichikawa N."/>
            <person name="Kimura A."/>
            <person name="Kitahashi Y."/>
            <person name="Komaki H."/>
            <person name="Oguchi A."/>
        </authorList>
    </citation>
    <scope>NUCLEOTIDE SEQUENCE [LARGE SCALE GENOMIC DNA]</scope>
    <source>
        <strain evidence="2 3">NBRC 16266</strain>
    </source>
</reference>
<dbReference type="RefSeq" id="WP_155355255.1">
    <property type="nucleotide sequence ID" value="NZ_BAAAHL010000027.1"/>
</dbReference>
<dbReference type="GO" id="GO:0004497">
    <property type="term" value="F:monooxygenase activity"/>
    <property type="evidence" value="ECO:0007669"/>
    <property type="project" value="InterPro"/>
</dbReference>
<dbReference type="Proteomes" id="UP000331127">
    <property type="component" value="Unassembled WGS sequence"/>
</dbReference>
<comment type="similarity">
    <text evidence="1">Belongs to the cytochrome P450 family.</text>
</comment>
<dbReference type="OrthoDB" id="4133219at2"/>
<dbReference type="InterPro" id="IPR001128">
    <property type="entry name" value="Cyt_P450"/>
</dbReference>
<dbReference type="SUPFAM" id="SSF48264">
    <property type="entry name" value="Cytochrome P450"/>
    <property type="match status" value="1"/>
</dbReference>
<keyword evidence="3" id="KW-1185">Reference proteome</keyword>
<dbReference type="InterPro" id="IPR002397">
    <property type="entry name" value="Cyt_P450_B"/>
</dbReference>
<sequence>MSVSELTDENLYRDPYPVYARLREESPVAFFEGTKEFLVTRFEDCRAVGSNDRVFGPSGSPDRPEARVMGMPNVLSMSGEEHRLLRTGIDDNLTQAAVRGYVEMLTRPVVADYLARLKLRGTANLTADLFEPISVRCVGNVIGLTDTANETLVEWFHAMAAGLQNVSNDQAVWDRLDRTLAEIEAQLGALYERALARPDHTLMSHVMRGGMPEGQVRSLDEILPTMKVIILGGLQEPGHAAANACAGLLLNPDQAKVVAADPAEHALRAFDEGLRWIAPIGVTPRVAAEDVVVAGTTIPAGASVAIVMASANRDENRFDNPDGFDMFRKKRPHLSFGFRPHFCSGHALSRAMGQIALDEVFRQLPNLRLDDSRQMQAKGWRFRGVTDVPATWDA</sequence>
<dbReference type="Pfam" id="PF00067">
    <property type="entry name" value="p450"/>
    <property type="match status" value="1"/>
</dbReference>
<dbReference type="PRINTS" id="PR00359">
    <property type="entry name" value="BP450"/>
</dbReference>
<dbReference type="PANTHER" id="PTHR46696:SF1">
    <property type="entry name" value="CYTOCHROME P450 YJIB-RELATED"/>
    <property type="match status" value="1"/>
</dbReference>
<comment type="caution">
    <text evidence="2">The sequence shown here is derived from an EMBL/GenBank/DDBJ whole genome shotgun (WGS) entry which is preliminary data.</text>
</comment>
<dbReference type="GO" id="GO:0020037">
    <property type="term" value="F:heme binding"/>
    <property type="evidence" value="ECO:0007669"/>
    <property type="project" value="InterPro"/>
</dbReference>
<protein>
    <submittedName>
        <fullName evidence="2">Cytochrome P450</fullName>
    </submittedName>
</protein>
<accession>A0A5M3WKJ6</accession>
<dbReference type="GO" id="GO:0005506">
    <property type="term" value="F:iron ion binding"/>
    <property type="evidence" value="ECO:0007669"/>
    <property type="project" value="InterPro"/>
</dbReference>